<comment type="caution">
    <text evidence="2">The sequence shown here is derived from an EMBL/GenBank/DDBJ whole genome shotgun (WGS) entry which is preliminary data.</text>
</comment>
<evidence type="ECO:0000313" key="3">
    <source>
        <dbReference type="Proteomes" id="UP000249762"/>
    </source>
</evidence>
<reference evidence="3" key="1">
    <citation type="submission" date="2018-06" db="EMBL/GenBank/DDBJ databases">
        <authorList>
            <person name="Martinez Ocampo F."/>
            <person name="Quiroz Castaneda R.E."/>
            <person name="Rojas Lopez X."/>
        </authorList>
    </citation>
    <scope>NUCLEOTIDE SEQUENCE [LARGE SCALE GENOMIC DNA]</scope>
    <source>
        <strain evidence="3">INIFAP02</strain>
    </source>
</reference>
<organism evidence="2 3">
    <name type="scientific">Mycoplasma wenyonii</name>
    <dbReference type="NCBI Taxonomy" id="65123"/>
    <lineage>
        <taxon>Bacteria</taxon>
        <taxon>Bacillati</taxon>
        <taxon>Mycoplasmatota</taxon>
        <taxon>Mollicutes</taxon>
        <taxon>Mycoplasmataceae</taxon>
        <taxon>Mycoplasma</taxon>
    </lineage>
</organism>
<keyword evidence="1" id="KW-0812">Transmembrane</keyword>
<accession>A0A328PK31</accession>
<dbReference type="RefSeq" id="WP_112665150.1">
    <property type="nucleotide sequence ID" value="NZ_QKVO01000002.1"/>
</dbReference>
<keyword evidence="3" id="KW-1185">Reference proteome</keyword>
<proteinExistence type="predicted"/>
<protein>
    <submittedName>
        <fullName evidence="2">Uncharacterized protein</fullName>
    </submittedName>
</protein>
<evidence type="ECO:0000256" key="1">
    <source>
        <dbReference type="SAM" id="Phobius"/>
    </source>
</evidence>
<dbReference type="OrthoDB" id="397592at2"/>
<feature type="transmembrane region" description="Helical" evidence="1">
    <location>
        <begin position="239"/>
        <end position="262"/>
    </location>
</feature>
<dbReference type="AlphaFoldDB" id="A0A328PK31"/>
<dbReference type="Proteomes" id="UP000249762">
    <property type="component" value="Unassembled WGS sequence"/>
</dbReference>
<dbReference type="EMBL" id="QKVO01000002">
    <property type="protein sequence ID" value="RAO95202.1"/>
    <property type="molecule type" value="Genomic_DNA"/>
</dbReference>
<keyword evidence="1" id="KW-1133">Transmembrane helix</keyword>
<keyword evidence="1" id="KW-0472">Membrane</keyword>
<sequence length="284" mass="33186">MAEEKRTLEQIEDNELARLFLYKNQEAQSSNQVSISDIFVSSREEFFQNNPAPNPELHARLEKESSEATITASIEKVIRSYHNRQKFLQKLSEIFSLRVRKKGELMKMNIPFLGADYRYFYTYLENQKKSIKNAWMEFNSFIEILFKAPGNFAKLKKFELKTAGILLGLLFFLLIARAFLNNWDNVKNVSQHSKFFADWLSSIVIICSVACIAVVFPYIVLGIFYFININYLYQTKYFHYFLLACTFLATVLFSVAFCNFIIYQATQLFGGWGIVNIQIVDERK</sequence>
<feature type="transmembrane region" description="Helical" evidence="1">
    <location>
        <begin position="200"/>
        <end position="227"/>
    </location>
</feature>
<name>A0A328PK31_9MOLU</name>
<feature type="transmembrane region" description="Helical" evidence="1">
    <location>
        <begin position="162"/>
        <end position="180"/>
    </location>
</feature>
<evidence type="ECO:0000313" key="2">
    <source>
        <dbReference type="EMBL" id="RAO95202.1"/>
    </source>
</evidence>
<gene>
    <name evidence="2" type="ORF">DNK47_01065</name>
</gene>